<keyword evidence="2" id="KW-0147">Chitin-binding</keyword>
<dbReference type="Pfam" id="PF03067">
    <property type="entry name" value="LPMO_10"/>
    <property type="match status" value="1"/>
</dbReference>
<dbReference type="GO" id="GO:0005576">
    <property type="term" value="C:extracellular region"/>
    <property type="evidence" value="ECO:0007669"/>
    <property type="project" value="InterPro"/>
</dbReference>
<dbReference type="InterPro" id="IPR004302">
    <property type="entry name" value="Cellulose/chitin-bd_N"/>
</dbReference>
<dbReference type="GO" id="GO:0005975">
    <property type="term" value="P:carbohydrate metabolic process"/>
    <property type="evidence" value="ECO:0007669"/>
    <property type="project" value="InterPro"/>
</dbReference>
<gene>
    <name evidence="6" type="ORF">HZU75_05570</name>
</gene>
<keyword evidence="1" id="KW-0964">Secreted</keyword>
<keyword evidence="7" id="KW-1185">Reference proteome</keyword>
<dbReference type="InterPro" id="IPR041029">
    <property type="entry name" value="GbpA_2"/>
</dbReference>
<organism evidence="6 7">
    <name type="scientific">Chitinibacter fontanus</name>
    <dbReference type="NCBI Taxonomy" id="1737446"/>
    <lineage>
        <taxon>Bacteria</taxon>
        <taxon>Pseudomonadati</taxon>
        <taxon>Pseudomonadota</taxon>
        <taxon>Betaproteobacteria</taxon>
        <taxon>Neisseriales</taxon>
        <taxon>Chitinibacteraceae</taxon>
        <taxon>Chitinibacter</taxon>
    </lineage>
</organism>
<dbReference type="PANTHER" id="PTHR34823:SF1">
    <property type="entry name" value="CHITIN-BINDING TYPE-4 DOMAIN-CONTAINING PROTEIN"/>
    <property type="match status" value="1"/>
</dbReference>
<dbReference type="InterPro" id="IPR003610">
    <property type="entry name" value="CBM5/12"/>
</dbReference>
<dbReference type="Pfam" id="PF18416">
    <property type="entry name" value="GbpA_2"/>
    <property type="match status" value="1"/>
</dbReference>
<name>A0A7D5V8Y4_9NEIS</name>
<dbReference type="Proteomes" id="UP000510822">
    <property type="component" value="Chromosome"/>
</dbReference>
<protein>
    <submittedName>
        <fullName evidence="6">Lytic polysaccharide monooxygenase</fullName>
    </submittedName>
</protein>
<dbReference type="SUPFAM" id="SSF81296">
    <property type="entry name" value="E set domains"/>
    <property type="match status" value="1"/>
</dbReference>
<dbReference type="AlphaFoldDB" id="A0A7D5V8Y4"/>
<keyword evidence="4" id="KW-0378">Hydrolase</keyword>
<keyword evidence="3" id="KW-0732">Signal</keyword>
<dbReference type="Gene3D" id="2.10.10.20">
    <property type="entry name" value="Carbohydrate-binding module superfamily 5/12"/>
    <property type="match status" value="1"/>
</dbReference>
<sequence>MHVPRNGYALPVRIALGLGLLTAGQLVLAHGSMEVPVSRVLSCFNEGPENPKSAACQAAVSVSGPQFLYDWSGVNQLPAGNHKGFVPDGQLCAGGKANYAGLNLPRTDWSATNIAPDANGKFEFTFNAPAPHATTDWVFYVTKDGWNPNQALSWSDLEGVYGEGFCKFSDKAKNLPVVTADKRYKMSCTLPKKTGKHIIFVTWQRSDSAEAFYSCSDVNFPGTISTYKELGQIRAQANLAEKSTVTFRLFDKNGVDLESSQIVADFDAQTGADLTQMNIWPYFLAQKVNGSSKFVSVGVLQANGAVAPVQSAQENRVYSRSGEDYIFRVDISSPANVTPKPVVTPTPAPVVTPTPAPVVTPTPAPVVTPTPKPVVTPTPAPVVTATPGPVVTPTAKPVVTPTPTPAPVVTPTAKPVVTPTAAPSNSCVAAWEAGKVYAAPGTKVSYGGRNFENKWWTTNEKPDLNSQWGVWKDLGVCK</sequence>
<evidence type="ECO:0000259" key="5">
    <source>
        <dbReference type="SMART" id="SM00495"/>
    </source>
</evidence>
<accession>A0A7D5V8Y4</accession>
<dbReference type="EMBL" id="CP058952">
    <property type="protein sequence ID" value="QLI81036.1"/>
    <property type="molecule type" value="Genomic_DNA"/>
</dbReference>
<dbReference type="GO" id="GO:0004553">
    <property type="term" value="F:hydrolase activity, hydrolyzing O-glycosyl compounds"/>
    <property type="evidence" value="ECO:0007669"/>
    <property type="project" value="InterPro"/>
</dbReference>
<dbReference type="KEGG" id="cfon:HZU75_05570"/>
<dbReference type="CDD" id="cd12215">
    <property type="entry name" value="ChiC_BD"/>
    <property type="match status" value="1"/>
</dbReference>
<evidence type="ECO:0000256" key="4">
    <source>
        <dbReference type="ARBA" id="ARBA00022801"/>
    </source>
</evidence>
<evidence type="ECO:0000256" key="3">
    <source>
        <dbReference type="ARBA" id="ARBA00022729"/>
    </source>
</evidence>
<dbReference type="SUPFAM" id="SSF51055">
    <property type="entry name" value="Carbohydrate binding domain"/>
    <property type="match status" value="1"/>
</dbReference>
<dbReference type="InterPro" id="IPR014756">
    <property type="entry name" value="Ig_E-set"/>
</dbReference>
<evidence type="ECO:0000256" key="1">
    <source>
        <dbReference type="ARBA" id="ARBA00022525"/>
    </source>
</evidence>
<dbReference type="CDD" id="cd21177">
    <property type="entry name" value="LPMO_AA10"/>
    <property type="match status" value="1"/>
</dbReference>
<dbReference type="RefSeq" id="WP_180308167.1">
    <property type="nucleotide sequence ID" value="NZ_CP058952.1"/>
</dbReference>
<keyword evidence="6" id="KW-0503">Monooxygenase</keyword>
<dbReference type="InterPro" id="IPR051024">
    <property type="entry name" value="GlcNAc_Chitin_IntDeg"/>
</dbReference>
<dbReference type="InterPro" id="IPR036573">
    <property type="entry name" value="CBM_sf_5/12"/>
</dbReference>
<evidence type="ECO:0000313" key="6">
    <source>
        <dbReference type="EMBL" id="QLI81036.1"/>
    </source>
</evidence>
<dbReference type="Gene3D" id="2.70.50.50">
    <property type="entry name" value="chitin-binding protein cbp21"/>
    <property type="match status" value="1"/>
</dbReference>
<evidence type="ECO:0000313" key="7">
    <source>
        <dbReference type="Proteomes" id="UP000510822"/>
    </source>
</evidence>
<keyword evidence="6" id="KW-0560">Oxidoreductase</keyword>
<dbReference type="Gene3D" id="3.30.70.2150">
    <property type="match status" value="1"/>
</dbReference>
<dbReference type="PANTHER" id="PTHR34823">
    <property type="entry name" value="GLCNAC-BINDING PROTEIN A"/>
    <property type="match status" value="1"/>
</dbReference>
<reference evidence="6 7" key="1">
    <citation type="journal article" date="2016" name="Int. J. Syst. Evol. Microbiol.">
        <title>Chitinibacter fontanus sp. nov., isolated from a spring.</title>
        <authorList>
            <person name="Sheu S.Y."/>
            <person name="Li Y.S."/>
            <person name="Young C.C."/>
            <person name="Chen W.M."/>
        </authorList>
    </citation>
    <scope>NUCLEOTIDE SEQUENCE [LARGE SCALE GENOMIC DNA]</scope>
    <source>
        <strain evidence="6 7">STM-7</strain>
    </source>
</reference>
<feature type="domain" description="Chitin-binding type-3" evidence="5">
    <location>
        <begin position="428"/>
        <end position="474"/>
    </location>
</feature>
<dbReference type="SMART" id="SM00495">
    <property type="entry name" value="ChtBD3"/>
    <property type="match status" value="1"/>
</dbReference>
<evidence type="ECO:0000256" key="2">
    <source>
        <dbReference type="ARBA" id="ARBA00022669"/>
    </source>
</evidence>
<dbReference type="GO" id="GO:0030246">
    <property type="term" value="F:carbohydrate binding"/>
    <property type="evidence" value="ECO:0007669"/>
    <property type="project" value="InterPro"/>
</dbReference>
<dbReference type="GO" id="GO:0004497">
    <property type="term" value="F:monooxygenase activity"/>
    <property type="evidence" value="ECO:0007669"/>
    <property type="project" value="UniProtKB-KW"/>
</dbReference>
<dbReference type="GO" id="GO:0008061">
    <property type="term" value="F:chitin binding"/>
    <property type="evidence" value="ECO:0007669"/>
    <property type="project" value="UniProtKB-KW"/>
</dbReference>
<proteinExistence type="predicted"/>